<sequence length="74" mass="8502">MSLAILEQIIERLTETNVILALIQKLTPLNFTVIRVLLLSTILLLVIHWLLLLLSRTTSREHVANSMALQIWEN</sequence>
<feature type="transmembrane region" description="Helical" evidence="1">
    <location>
        <begin position="33"/>
        <end position="54"/>
    </location>
</feature>
<organism evidence="2 3">
    <name type="scientific">Meloidogyne incognita</name>
    <name type="common">Southern root-knot nematode worm</name>
    <name type="synonym">Oxyuris incognita</name>
    <dbReference type="NCBI Taxonomy" id="6306"/>
    <lineage>
        <taxon>Eukaryota</taxon>
        <taxon>Metazoa</taxon>
        <taxon>Ecdysozoa</taxon>
        <taxon>Nematoda</taxon>
        <taxon>Chromadorea</taxon>
        <taxon>Rhabditida</taxon>
        <taxon>Tylenchina</taxon>
        <taxon>Tylenchomorpha</taxon>
        <taxon>Tylenchoidea</taxon>
        <taxon>Meloidogynidae</taxon>
        <taxon>Meloidogyninae</taxon>
        <taxon>Meloidogyne</taxon>
        <taxon>Meloidogyne incognita group</taxon>
    </lineage>
</organism>
<accession>A0A914KGF1</accession>
<evidence type="ECO:0000256" key="1">
    <source>
        <dbReference type="SAM" id="Phobius"/>
    </source>
</evidence>
<keyword evidence="1" id="KW-0472">Membrane</keyword>
<dbReference type="WBParaSite" id="Minc3s00006g00415">
    <property type="protein sequence ID" value="Minc3s00006g00415"/>
    <property type="gene ID" value="Minc3s00006g00415"/>
</dbReference>
<proteinExistence type="predicted"/>
<keyword evidence="1" id="KW-0812">Transmembrane</keyword>
<keyword evidence="2" id="KW-1185">Reference proteome</keyword>
<evidence type="ECO:0000313" key="3">
    <source>
        <dbReference type="WBParaSite" id="Minc3s00006g00415"/>
    </source>
</evidence>
<protein>
    <submittedName>
        <fullName evidence="3">Uncharacterized protein</fullName>
    </submittedName>
</protein>
<reference evidence="3" key="1">
    <citation type="submission" date="2022-11" db="UniProtKB">
        <authorList>
            <consortium name="WormBaseParasite"/>
        </authorList>
    </citation>
    <scope>IDENTIFICATION</scope>
</reference>
<dbReference type="AlphaFoldDB" id="A0A914KGF1"/>
<name>A0A914KGF1_MELIC</name>
<dbReference type="Proteomes" id="UP000887563">
    <property type="component" value="Unplaced"/>
</dbReference>
<keyword evidence="1" id="KW-1133">Transmembrane helix</keyword>
<evidence type="ECO:0000313" key="2">
    <source>
        <dbReference type="Proteomes" id="UP000887563"/>
    </source>
</evidence>